<proteinExistence type="predicted"/>
<evidence type="ECO:0000313" key="2">
    <source>
        <dbReference type="Proteomes" id="UP000030661"/>
    </source>
</evidence>
<keyword evidence="2" id="KW-1185">Reference proteome</keyword>
<protein>
    <submittedName>
        <fullName evidence="1">Uncharacterized protein</fullName>
    </submittedName>
</protein>
<dbReference type="HOGENOM" id="CLU_1999405_0_0_0"/>
<evidence type="ECO:0000313" key="1">
    <source>
        <dbReference type="EMBL" id="GAK56753.1"/>
    </source>
</evidence>
<gene>
    <name evidence="1" type="ORF">U27_03717</name>
</gene>
<accession>A0A081BWP8</accession>
<dbReference type="Proteomes" id="UP000030661">
    <property type="component" value="Unassembled WGS sequence"/>
</dbReference>
<reference evidence="1 2" key="1">
    <citation type="journal article" date="2015" name="PeerJ">
        <title>First genomic representation of candidate bacterial phylum KSB3 points to enhanced environmental sensing as a trigger of wastewater bulking.</title>
        <authorList>
            <person name="Sekiguchi Y."/>
            <person name="Ohashi A."/>
            <person name="Parks D.H."/>
            <person name="Yamauchi T."/>
            <person name="Tyson G.W."/>
            <person name="Hugenholtz P."/>
        </authorList>
    </citation>
    <scope>NUCLEOTIDE SEQUENCE [LARGE SCALE GENOMIC DNA]</scope>
</reference>
<dbReference type="AlphaFoldDB" id="A0A081BWP8"/>
<sequence length="124" mass="14597">MDASINFHEKIQYVERLLHKHEYTDSATRCILIIEQALRHIAQVYGERIDDNTRHQVQNAVQKRSRQSGDVDRLTMGQLAHVFRETHFFEAVTRFLGKDISSLEIVDLEKLTVLHNKFAHHDYL</sequence>
<organism evidence="1 2">
    <name type="scientific">Vecturithrix granuli</name>
    <dbReference type="NCBI Taxonomy" id="1499967"/>
    <lineage>
        <taxon>Bacteria</taxon>
        <taxon>Candidatus Moduliflexota</taxon>
        <taxon>Candidatus Vecturitrichia</taxon>
        <taxon>Candidatus Vecturitrichales</taxon>
        <taxon>Candidatus Vecturitrichaceae</taxon>
        <taxon>Candidatus Vecturithrix</taxon>
    </lineage>
</organism>
<dbReference type="EMBL" id="DF820465">
    <property type="protein sequence ID" value="GAK56753.1"/>
    <property type="molecule type" value="Genomic_DNA"/>
</dbReference>
<name>A0A081BWP8_VECG1</name>